<evidence type="ECO:0000313" key="2">
    <source>
        <dbReference type="Proteomes" id="UP000015361"/>
    </source>
</evidence>
<dbReference type="Proteomes" id="UP000015361">
    <property type="component" value="Unassembled WGS sequence"/>
</dbReference>
<comment type="caution">
    <text evidence="1">The sequence shown here is derived from an EMBL/GenBank/DDBJ whole genome shotgun (WGS) entry which is preliminary data.</text>
</comment>
<reference evidence="1 2" key="1">
    <citation type="journal article" date="2013" name="Appl. Environ. Microbiol.">
        <title>The Carbohydrate Metabolism Signature of Lactococcus lactis Strain A12 Reveals Its Sourdough Ecosystem Origin.</title>
        <authorList>
            <person name="Passerini D."/>
            <person name="Coddeville M."/>
            <person name="Le Bourgeois P."/>
            <person name="Loubiere P."/>
            <person name="Ritzenthaler P."/>
            <person name="Fontagne-Faucher C."/>
            <person name="Daveran-Mingot M.L."/>
            <person name="Cocaign-Bousquet M."/>
        </authorList>
    </citation>
    <scope>NUCLEOTIDE SEQUENCE [LARGE SCALE GENOMIC DNA]</scope>
    <source>
        <strain evidence="1 2">A12</strain>
    </source>
</reference>
<protein>
    <submittedName>
        <fullName evidence="1">Uncharacterized protein</fullName>
    </submittedName>
</protein>
<accession>S6FRL6</accession>
<dbReference type="EMBL" id="CBLU010000005">
    <property type="protein sequence ID" value="CDG03707.1"/>
    <property type="molecule type" value="Genomic_DNA"/>
</dbReference>
<evidence type="ECO:0000313" key="1">
    <source>
        <dbReference type="EMBL" id="CDG03707.1"/>
    </source>
</evidence>
<proteinExistence type="predicted"/>
<name>S6FRL6_LACLL</name>
<sequence length="12" mass="1488">MNFDRSELNKSF</sequence>
<gene>
    <name evidence="1" type="ORF">O9U_11165</name>
</gene>
<organism evidence="1 2">
    <name type="scientific">Lactococcus lactis subsp. lactis A12</name>
    <dbReference type="NCBI Taxonomy" id="1137134"/>
    <lineage>
        <taxon>Bacteria</taxon>
        <taxon>Bacillati</taxon>
        <taxon>Bacillota</taxon>
        <taxon>Bacilli</taxon>
        <taxon>Lactobacillales</taxon>
        <taxon>Streptococcaceae</taxon>
        <taxon>Lactococcus</taxon>
    </lineage>
</organism>